<sequence length="171" mass="19592">EDRPRMPSTLPPMVLKLGGEYMNLGEAPRRQAYSKEKFIREEIGKLESDGIITKSKSPISSQVVVVPKKGNTFRMCVDYRRVNLHLEDLKFPLPRIDDIFHTLEGKKWFAVLDLKSGYHQILLEKSSAYISAFVTSTGLFEYTRVPFGLKTAPAYFQMFCGEPQIRVDEVE</sequence>
<dbReference type="PROSITE" id="PS50878">
    <property type="entry name" value="RT_POL"/>
    <property type="match status" value="1"/>
</dbReference>
<evidence type="ECO:0000313" key="3">
    <source>
        <dbReference type="Proteomes" id="UP001057375"/>
    </source>
</evidence>
<dbReference type="PANTHER" id="PTHR24559">
    <property type="entry name" value="TRANSPOSON TY3-I GAG-POL POLYPROTEIN"/>
    <property type="match status" value="1"/>
</dbReference>
<dbReference type="InterPro" id="IPR043502">
    <property type="entry name" value="DNA/RNA_pol_sf"/>
</dbReference>
<dbReference type="EMBL" id="BQXS01000535">
    <property type="protein sequence ID" value="GKT28908.1"/>
    <property type="molecule type" value="Genomic_DNA"/>
</dbReference>
<dbReference type="Proteomes" id="UP001057375">
    <property type="component" value="Unassembled WGS sequence"/>
</dbReference>
<keyword evidence="3" id="KW-1185">Reference proteome</keyword>
<dbReference type="Gene3D" id="3.10.10.10">
    <property type="entry name" value="HIV Type 1 Reverse Transcriptase, subunit A, domain 1"/>
    <property type="match status" value="1"/>
</dbReference>
<protein>
    <recommendedName>
        <fullName evidence="1">Reverse transcriptase domain-containing protein</fullName>
    </recommendedName>
</protein>
<organism evidence="2 3">
    <name type="scientific">Aduncisulcus paluster</name>
    <dbReference type="NCBI Taxonomy" id="2918883"/>
    <lineage>
        <taxon>Eukaryota</taxon>
        <taxon>Metamonada</taxon>
        <taxon>Carpediemonas-like organisms</taxon>
        <taxon>Aduncisulcus</taxon>
    </lineage>
</organism>
<feature type="domain" description="Reverse transcriptase" evidence="1">
    <location>
        <begin position="47"/>
        <end position="171"/>
    </location>
</feature>
<dbReference type="SUPFAM" id="SSF56672">
    <property type="entry name" value="DNA/RNA polymerases"/>
    <property type="match status" value="1"/>
</dbReference>
<dbReference type="InterPro" id="IPR043128">
    <property type="entry name" value="Rev_trsase/Diguanyl_cyclase"/>
</dbReference>
<proteinExistence type="predicted"/>
<dbReference type="InterPro" id="IPR053134">
    <property type="entry name" value="RNA-dir_DNA_polymerase"/>
</dbReference>
<evidence type="ECO:0000259" key="1">
    <source>
        <dbReference type="PROSITE" id="PS50878"/>
    </source>
</evidence>
<accession>A0ABQ5K8N2</accession>
<dbReference type="Gene3D" id="3.30.70.270">
    <property type="match status" value="1"/>
</dbReference>
<comment type="caution">
    <text evidence="2">The sequence shown here is derived from an EMBL/GenBank/DDBJ whole genome shotgun (WGS) entry which is preliminary data.</text>
</comment>
<feature type="non-terminal residue" evidence="2">
    <location>
        <position position="1"/>
    </location>
</feature>
<reference evidence="2" key="1">
    <citation type="submission" date="2022-03" db="EMBL/GenBank/DDBJ databases">
        <title>Draft genome sequence of Aduncisulcus paluster, a free-living microaerophilic Fornicata.</title>
        <authorList>
            <person name="Yuyama I."/>
            <person name="Kume K."/>
            <person name="Tamura T."/>
            <person name="Inagaki Y."/>
            <person name="Hashimoto T."/>
        </authorList>
    </citation>
    <scope>NUCLEOTIDE SEQUENCE</scope>
    <source>
        <strain evidence="2">NY0171</strain>
    </source>
</reference>
<dbReference type="PANTHER" id="PTHR24559:SF444">
    <property type="entry name" value="REVERSE TRANSCRIPTASE DOMAIN-CONTAINING PROTEIN"/>
    <property type="match status" value="1"/>
</dbReference>
<dbReference type="Pfam" id="PF00078">
    <property type="entry name" value="RVT_1"/>
    <property type="match status" value="1"/>
</dbReference>
<evidence type="ECO:0000313" key="2">
    <source>
        <dbReference type="EMBL" id="GKT28908.1"/>
    </source>
</evidence>
<gene>
    <name evidence="2" type="ORF">ADUPG1_000932</name>
</gene>
<name>A0ABQ5K8N2_9EUKA</name>
<dbReference type="InterPro" id="IPR000477">
    <property type="entry name" value="RT_dom"/>
</dbReference>
<dbReference type="CDD" id="cd01647">
    <property type="entry name" value="RT_LTR"/>
    <property type="match status" value="1"/>
</dbReference>